<keyword evidence="3 7" id="KW-0812">Transmembrane</keyword>
<feature type="transmembrane region" description="Helical" evidence="7">
    <location>
        <begin position="111"/>
        <end position="131"/>
    </location>
</feature>
<proteinExistence type="inferred from homology"/>
<dbReference type="Gene3D" id="1.20.1250.20">
    <property type="entry name" value="MFS general substrate transporter like domains"/>
    <property type="match status" value="1"/>
</dbReference>
<evidence type="ECO:0000256" key="7">
    <source>
        <dbReference type="SAM" id="Phobius"/>
    </source>
</evidence>
<evidence type="ECO:0000313" key="9">
    <source>
        <dbReference type="Proteomes" id="UP001054889"/>
    </source>
</evidence>
<evidence type="ECO:0000256" key="1">
    <source>
        <dbReference type="ARBA" id="ARBA00004141"/>
    </source>
</evidence>
<evidence type="ECO:0000256" key="5">
    <source>
        <dbReference type="ARBA" id="ARBA00023136"/>
    </source>
</evidence>
<evidence type="ECO:0000256" key="6">
    <source>
        <dbReference type="SAM" id="MobiDB-lite"/>
    </source>
</evidence>
<dbReference type="SUPFAM" id="SSF103473">
    <property type="entry name" value="MFS general substrate transporter"/>
    <property type="match status" value="1"/>
</dbReference>
<comment type="subcellular location">
    <subcellularLocation>
        <location evidence="1">Membrane</location>
        <topology evidence="1">Multi-pass membrane protein</topology>
    </subcellularLocation>
</comment>
<keyword evidence="5 7" id="KW-0472">Membrane</keyword>
<keyword evidence="9" id="KW-1185">Reference proteome</keyword>
<evidence type="ECO:0000256" key="2">
    <source>
        <dbReference type="ARBA" id="ARBA00005982"/>
    </source>
</evidence>
<name>A0AAV5EHA4_ELECO</name>
<organism evidence="8 9">
    <name type="scientific">Eleusine coracana subsp. coracana</name>
    <dbReference type="NCBI Taxonomy" id="191504"/>
    <lineage>
        <taxon>Eukaryota</taxon>
        <taxon>Viridiplantae</taxon>
        <taxon>Streptophyta</taxon>
        <taxon>Embryophyta</taxon>
        <taxon>Tracheophyta</taxon>
        <taxon>Spermatophyta</taxon>
        <taxon>Magnoliopsida</taxon>
        <taxon>Liliopsida</taxon>
        <taxon>Poales</taxon>
        <taxon>Poaceae</taxon>
        <taxon>PACMAD clade</taxon>
        <taxon>Chloridoideae</taxon>
        <taxon>Cynodonteae</taxon>
        <taxon>Eleusininae</taxon>
        <taxon>Eleusine</taxon>
    </lineage>
</organism>
<evidence type="ECO:0000313" key="8">
    <source>
        <dbReference type="EMBL" id="GJN21941.1"/>
    </source>
</evidence>
<reference evidence="8" key="1">
    <citation type="journal article" date="2018" name="DNA Res.">
        <title>Multiple hybrid de novo genome assembly of finger millet, an orphan allotetraploid crop.</title>
        <authorList>
            <person name="Hatakeyama M."/>
            <person name="Aluri S."/>
            <person name="Balachadran M.T."/>
            <person name="Sivarajan S.R."/>
            <person name="Patrignani A."/>
            <person name="Gruter S."/>
            <person name="Poveda L."/>
            <person name="Shimizu-Inatsugi R."/>
            <person name="Baeten J."/>
            <person name="Francoijs K.J."/>
            <person name="Nataraja K.N."/>
            <person name="Reddy Y.A.N."/>
            <person name="Phadnis S."/>
            <person name="Ravikumar R.L."/>
            <person name="Schlapbach R."/>
            <person name="Sreeman S.M."/>
            <person name="Shimizu K.K."/>
        </authorList>
    </citation>
    <scope>NUCLEOTIDE SEQUENCE</scope>
</reference>
<dbReference type="EMBL" id="BQKI01000075">
    <property type="protein sequence ID" value="GJN21941.1"/>
    <property type="molecule type" value="Genomic_DNA"/>
</dbReference>
<dbReference type="InterPro" id="IPR000109">
    <property type="entry name" value="POT_fam"/>
</dbReference>
<comment type="similarity">
    <text evidence="2">Belongs to the major facilitator superfamily. Proton-dependent oligopeptide transporter (POT/PTR) (TC 2.A.17) family.</text>
</comment>
<sequence length="479" mass="50836">MDAMERGARAPLLPESDGPKIQEDSSLPVPLLKDKERGRSKAPAIVLGFECLESTAFNGIATNQVVYLETVLHSSNVASASSVTTWMGTSYLTPIFGAIIADTFWGNYNTILVSLAVYLLGMILVTLSAFLPTTATALCGSSLFGAQTVAFAGLYLVAVGCGGVRSSLLPFGAEQFDDAADRESKVAFFSWFYLCVDFGMIVSGLFIVWVQQNVSWSLGFGVATACVALAFGAFVLATPTYKRRVPTGTPLKRLSQVVVAACRKTGLALPADAATLYEVVSDKVDASHQSQLRIAHTSEFSFLDKAAIVVSGSAGLEEEMSSSWRLCTVTQVEELKVLLRLLPIWATSVVASAGFSQMNTTFIQQGGAMNTSVLSVPVAPASMTSFEVFCVLTWVLLYTKAIVPALRALYSSSGGGGGEPSELQRMGAGRLLMALAMAAAALVETKRLAGAARGEEISIAWQAPQYFFLAGAEVFCYIA</sequence>
<feature type="transmembrane region" description="Helical" evidence="7">
    <location>
        <begin position="143"/>
        <end position="165"/>
    </location>
</feature>
<feature type="transmembrane region" description="Helical" evidence="7">
    <location>
        <begin position="216"/>
        <end position="237"/>
    </location>
</feature>
<gene>
    <name evidence="8" type="primary">gb09465</name>
    <name evidence="8" type="ORF">PR202_gb09465</name>
</gene>
<evidence type="ECO:0000256" key="4">
    <source>
        <dbReference type="ARBA" id="ARBA00022989"/>
    </source>
</evidence>
<dbReference type="InterPro" id="IPR036259">
    <property type="entry name" value="MFS_trans_sf"/>
</dbReference>
<accession>A0AAV5EHA4</accession>
<dbReference type="AlphaFoldDB" id="A0AAV5EHA4"/>
<dbReference type="Proteomes" id="UP001054889">
    <property type="component" value="Unassembled WGS sequence"/>
</dbReference>
<dbReference type="GO" id="GO:0016020">
    <property type="term" value="C:membrane"/>
    <property type="evidence" value="ECO:0007669"/>
    <property type="project" value="UniProtKB-SubCell"/>
</dbReference>
<evidence type="ECO:0000256" key="3">
    <source>
        <dbReference type="ARBA" id="ARBA00022692"/>
    </source>
</evidence>
<dbReference type="Pfam" id="PF00854">
    <property type="entry name" value="PTR2"/>
    <property type="match status" value="1"/>
</dbReference>
<feature type="region of interest" description="Disordered" evidence="6">
    <location>
        <begin position="1"/>
        <end position="27"/>
    </location>
</feature>
<dbReference type="GO" id="GO:0022857">
    <property type="term" value="F:transmembrane transporter activity"/>
    <property type="evidence" value="ECO:0007669"/>
    <property type="project" value="InterPro"/>
</dbReference>
<dbReference type="PANTHER" id="PTHR11654">
    <property type="entry name" value="OLIGOPEPTIDE TRANSPORTER-RELATED"/>
    <property type="match status" value="1"/>
</dbReference>
<comment type="caution">
    <text evidence="8">The sequence shown here is derived from an EMBL/GenBank/DDBJ whole genome shotgun (WGS) entry which is preliminary data.</text>
</comment>
<reference evidence="8" key="2">
    <citation type="submission" date="2021-12" db="EMBL/GenBank/DDBJ databases">
        <title>Resequencing data analysis of finger millet.</title>
        <authorList>
            <person name="Hatakeyama M."/>
            <person name="Aluri S."/>
            <person name="Balachadran M.T."/>
            <person name="Sivarajan S.R."/>
            <person name="Poveda L."/>
            <person name="Shimizu-Inatsugi R."/>
            <person name="Schlapbach R."/>
            <person name="Sreeman S.M."/>
            <person name="Shimizu K.K."/>
        </authorList>
    </citation>
    <scope>NUCLEOTIDE SEQUENCE</scope>
</reference>
<protein>
    <submittedName>
        <fullName evidence="8">Uncharacterized protein</fullName>
    </submittedName>
</protein>
<feature type="transmembrane region" description="Helical" evidence="7">
    <location>
        <begin position="186"/>
        <end position="210"/>
    </location>
</feature>
<keyword evidence="4 7" id="KW-1133">Transmembrane helix</keyword>